<dbReference type="PANTHER" id="PTHR24305:SF166">
    <property type="entry name" value="CYTOCHROME P450 12A4, MITOCHONDRIAL-RELATED"/>
    <property type="match status" value="1"/>
</dbReference>
<organism evidence="4 5">
    <name type="scientific">Curvularia kusanoi</name>
    <name type="common">Cochliobolus kusanoi</name>
    <dbReference type="NCBI Taxonomy" id="90978"/>
    <lineage>
        <taxon>Eukaryota</taxon>
        <taxon>Fungi</taxon>
        <taxon>Dikarya</taxon>
        <taxon>Ascomycota</taxon>
        <taxon>Pezizomycotina</taxon>
        <taxon>Dothideomycetes</taxon>
        <taxon>Pleosporomycetidae</taxon>
        <taxon>Pleosporales</taxon>
        <taxon>Pleosporineae</taxon>
        <taxon>Pleosporaceae</taxon>
        <taxon>Curvularia</taxon>
    </lineage>
</organism>
<dbReference type="InterPro" id="IPR001128">
    <property type="entry name" value="Cyt_P450"/>
</dbReference>
<evidence type="ECO:0000256" key="2">
    <source>
        <dbReference type="PIRSR" id="PIRSR602401-1"/>
    </source>
</evidence>
<reference evidence="4" key="1">
    <citation type="submission" date="2019-04" db="EMBL/GenBank/DDBJ databases">
        <title>Sequencing of skin fungus with MAO and IRED activity.</title>
        <authorList>
            <person name="Marsaioli A.J."/>
            <person name="Bonatto J.M.C."/>
            <person name="Reis Junior O."/>
        </authorList>
    </citation>
    <scope>NUCLEOTIDE SEQUENCE</scope>
    <source>
        <strain evidence="4">30M1</strain>
    </source>
</reference>
<keyword evidence="2" id="KW-0479">Metal-binding</keyword>
<feature type="binding site" description="axial binding residue" evidence="2">
    <location>
        <position position="485"/>
    </location>
    <ligand>
        <name>heme</name>
        <dbReference type="ChEBI" id="CHEBI:30413"/>
    </ligand>
    <ligandPart>
        <name>Fe</name>
        <dbReference type="ChEBI" id="CHEBI:18248"/>
    </ligandPart>
</feature>
<dbReference type="Pfam" id="PF00067">
    <property type="entry name" value="p450"/>
    <property type="match status" value="1"/>
</dbReference>
<keyword evidence="2" id="KW-0349">Heme</keyword>
<dbReference type="GO" id="GO:0016705">
    <property type="term" value="F:oxidoreductase activity, acting on paired donors, with incorporation or reduction of molecular oxygen"/>
    <property type="evidence" value="ECO:0007669"/>
    <property type="project" value="InterPro"/>
</dbReference>
<keyword evidence="3" id="KW-1133">Transmembrane helix</keyword>
<dbReference type="PRINTS" id="PR00385">
    <property type="entry name" value="P450"/>
</dbReference>
<dbReference type="GO" id="GO:0004497">
    <property type="term" value="F:monooxygenase activity"/>
    <property type="evidence" value="ECO:0007669"/>
    <property type="project" value="InterPro"/>
</dbReference>
<comment type="caution">
    <text evidence="4">The sequence shown here is derived from an EMBL/GenBank/DDBJ whole genome shotgun (WGS) entry which is preliminary data.</text>
</comment>
<sequence length="543" mass="61211">MEVTPVTVALAAVLEALFIFYFLPDLNLGAPLTRHIGACLIFNYWIYGVYKLVIYPLCLSPLRHLPPAPGFRPLVGNGLRMFQRPPGSAHLKMMKAWPREPIIRFYGFFHTERFLVASPAAVADILVHRSYDFEKPAPAREFLRRFIGDGLLMTEGDEHKHHRKHIMPAFHFRHIKELYPVFWSKSIEMCNAVRDALAVEPSQVLEIGHFTTQVTLDIIGLAGLGRDIASLRSSEDELVANYEELLEPSREKVAYFVCHLLFPHWLIGMLPWKMNQSTKRCTENLTRICTDFVVDRKANIKHESKESRDILSIMIRSNNFSDGNLVDQLLTFMAAGHETTSSALTWASHLLSKHPSIQDQLRSEIYSYIADPQALFAPEADVAGLLESMPYLNGVCNEVLRLYPTIPVTARVSIRDTVIAGQPIPKGTQVMVVPWAINRNPDLWEQPEDFVPTRWIDETSGRATMNGGAPSNFAFVTFLHGPRSCIGERFARGELRALLAAFVGSFHMEMADPNEVVVAGGTVTSKPVNGMKLRLRPLQWGKQ</sequence>
<dbReference type="Proteomes" id="UP000801428">
    <property type="component" value="Unassembled WGS sequence"/>
</dbReference>
<evidence type="ECO:0000313" key="4">
    <source>
        <dbReference type="EMBL" id="KAF3008659.1"/>
    </source>
</evidence>
<dbReference type="EMBL" id="SWKU01000003">
    <property type="protein sequence ID" value="KAF3008659.1"/>
    <property type="molecule type" value="Genomic_DNA"/>
</dbReference>
<protein>
    <recommendedName>
        <fullName evidence="6">Cytochrome P450</fullName>
    </recommendedName>
</protein>
<keyword evidence="2" id="KW-0408">Iron</keyword>
<keyword evidence="5" id="KW-1185">Reference proteome</keyword>
<dbReference type="InterPro" id="IPR002401">
    <property type="entry name" value="Cyt_P450_E_grp-I"/>
</dbReference>
<name>A0A9P4TMZ2_CURKU</name>
<dbReference type="OrthoDB" id="1470350at2759"/>
<evidence type="ECO:0000256" key="3">
    <source>
        <dbReference type="SAM" id="Phobius"/>
    </source>
</evidence>
<dbReference type="PRINTS" id="PR00463">
    <property type="entry name" value="EP450I"/>
</dbReference>
<evidence type="ECO:0000256" key="1">
    <source>
        <dbReference type="ARBA" id="ARBA00010617"/>
    </source>
</evidence>
<keyword evidence="3" id="KW-0812">Transmembrane</keyword>
<dbReference type="PANTHER" id="PTHR24305">
    <property type="entry name" value="CYTOCHROME P450"/>
    <property type="match status" value="1"/>
</dbReference>
<comment type="similarity">
    <text evidence="1">Belongs to the cytochrome P450 family.</text>
</comment>
<dbReference type="FunFam" id="1.10.630.10:FF:000051">
    <property type="entry name" value="Cytochrome P450 monooxygenase (Fum15)"/>
    <property type="match status" value="1"/>
</dbReference>
<feature type="transmembrane region" description="Helical" evidence="3">
    <location>
        <begin position="36"/>
        <end position="57"/>
    </location>
</feature>
<dbReference type="AlphaFoldDB" id="A0A9P4TMZ2"/>
<dbReference type="Gene3D" id="1.10.630.10">
    <property type="entry name" value="Cytochrome P450"/>
    <property type="match status" value="1"/>
</dbReference>
<feature type="transmembrane region" description="Helical" evidence="3">
    <location>
        <begin position="6"/>
        <end position="24"/>
    </location>
</feature>
<dbReference type="GO" id="GO:0020037">
    <property type="term" value="F:heme binding"/>
    <property type="evidence" value="ECO:0007669"/>
    <property type="project" value="InterPro"/>
</dbReference>
<dbReference type="GO" id="GO:0005506">
    <property type="term" value="F:iron ion binding"/>
    <property type="evidence" value="ECO:0007669"/>
    <property type="project" value="InterPro"/>
</dbReference>
<keyword evidence="3" id="KW-0472">Membrane</keyword>
<dbReference type="CDD" id="cd11069">
    <property type="entry name" value="CYP_FUM15-like"/>
    <property type="match status" value="1"/>
</dbReference>
<gene>
    <name evidence="4" type="ORF">E8E13_008879</name>
</gene>
<dbReference type="SUPFAM" id="SSF48264">
    <property type="entry name" value="Cytochrome P450"/>
    <property type="match status" value="1"/>
</dbReference>
<evidence type="ECO:0008006" key="6">
    <source>
        <dbReference type="Google" id="ProtNLM"/>
    </source>
</evidence>
<dbReference type="InterPro" id="IPR036396">
    <property type="entry name" value="Cyt_P450_sf"/>
</dbReference>
<dbReference type="InterPro" id="IPR050121">
    <property type="entry name" value="Cytochrome_P450_monoxygenase"/>
</dbReference>
<accession>A0A9P4TMZ2</accession>
<evidence type="ECO:0000313" key="5">
    <source>
        <dbReference type="Proteomes" id="UP000801428"/>
    </source>
</evidence>
<proteinExistence type="inferred from homology"/>
<comment type="cofactor">
    <cofactor evidence="2">
        <name>heme</name>
        <dbReference type="ChEBI" id="CHEBI:30413"/>
    </cofactor>
</comment>